<name>A0AB39BEJ4_9MICO</name>
<dbReference type="AlphaFoldDB" id="A0AB39BEJ4"/>
<protein>
    <recommendedName>
        <fullName evidence="2">Helix-turn-helix domain-containing protein</fullName>
    </recommendedName>
</protein>
<dbReference type="RefSeq" id="WP_368497223.1">
    <property type="nucleotide sequence ID" value="NZ_CP162511.1"/>
</dbReference>
<accession>A0AB39BEJ4</accession>
<sequence length="54" mass="5645">MQAHLAAAAALRDEAAHARTRAAEESRAAARALRSRGLTVREVGAALGISHQRA</sequence>
<evidence type="ECO:0000313" key="1">
    <source>
        <dbReference type="EMBL" id="XDI04823.1"/>
    </source>
</evidence>
<organism evidence="1">
    <name type="scientific">Herbiconiux sp. A18JL235</name>
    <dbReference type="NCBI Taxonomy" id="3152363"/>
    <lineage>
        <taxon>Bacteria</taxon>
        <taxon>Bacillati</taxon>
        <taxon>Actinomycetota</taxon>
        <taxon>Actinomycetes</taxon>
        <taxon>Micrococcales</taxon>
        <taxon>Microbacteriaceae</taxon>
        <taxon>Herbiconiux</taxon>
    </lineage>
</organism>
<reference evidence="1" key="1">
    <citation type="submission" date="2024-05" db="EMBL/GenBank/DDBJ databases">
        <title>Herbiconiux sp. A18JL235.</title>
        <authorList>
            <person name="Zhang G."/>
        </authorList>
    </citation>
    <scope>NUCLEOTIDE SEQUENCE</scope>
    <source>
        <strain evidence="1">A18JL235</strain>
    </source>
</reference>
<dbReference type="EMBL" id="CP162511">
    <property type="protein sequence ID" value="XDI04823.1"/>
    <property type="molecule type" value="Genomic_DNA"/>
</dbReference>
<gene>
    <name evidence="1" type="ORF">ABFY20_15985</name>
</gene>
<evidence type="ECO:0008006" key="2">
    <source>
        <dbReference type="Google" id="ProtNLM"/>
    </source>
</evidence>
<proteinExistence type="predicted"/>